<dbReference type="KEGG" id="nfl:COO91_01192"/>
<reference evidence="1 2" key="1">
    <citation type="submission" date="2017-11" db="EMBL/GenBank/DDBJ databases">
        <title>Complete genome of a free-living desiccation-tolerant cyanobacterium and its photosynthetic adaptation to extreme terrestrial habitat.</title>
        <authorList>
            <person name="Shang J."/>
        </authorList>
    </citation>
    <scope>NUCLEOTIDE SEQUENCE [LARGE SCALE GENOMIC DNA]</scope>
    <source>
        <strain evidence="1 2">CCNUN1</strain>
    </source>
</reference>
<protein>
    <submittedName>
        <fullName evidence="1">Uncharacterized protein</fullName>
    </submittedName>
</protein>
<gene>
    <name evidence="1" type="ORF">COO91_01192</name>
</gene>
<evidence type="ECO:0000313" key="1">
    <source>
        <dbReference type="EMBL" id="AUB35316.1"/>
    </source>
</evidence>
<dbReference type="AlphaFoldDB" id="A0A2K8SIL2"/>
<keyword evidence="2" id="KW-1185">Reference proteome</keyword>
<organism evidence="1 2">
    <name type="scientific">Nostoc flagelliforme CCNUN1</name>
    <dbReference type="NCBI Taxonomy" id="2038116"/>
    <lineage>
        <taxon>Bacteria</taxon>
        <taxon>Bacillati</taxon>
        <taxon>Cyanobacteriota</taxon>
        <taxon>Cyanophyceae</taxon>
        <taxon>Nostocales</taxon>
        <taxon>Nostocaceae</taxon>
        <taxon>Nostoc</taxon>
    </lineage>
</organism>
<sequence>MLPDVIASRLETFFDFVVPKSRHPELAIASPLTNIDFP</sequence>
<evidence type="ECO:0000313" key="2">
    <source>
        <dbReference type="Proteomes" id="UP000232003"/>
    </source>
</evidence>
<accession>A0A2K8SIL2</accession>
<name>A0A2K8SIL2_9NOSO</name>
<proteinExistence type="predicted"/>
<dbReference type="Proteomes" id="UP000232003">
    <property type="component" value="Chromosome"/>
</dbReference>
<dbReference type="EMBL" id="CP024785">
    <property type="protein sequence ID" value="AUB35316.1"/>
    <property type="molecule type" value="Genomic_DNA"/>
</dbReference>